<dbReference type="Pfam" id="PF14497">
    <property type="entry name" value="GST_C_3"/>
    <property type="match status" value="1"/>
</dbReference>
<evidence type="ECO:0000259" key="1">
    <source>
        <dbReference type="PROSITE" id="PS50404"/>
    </source>
</evidence>
<sequence length="222" mass="25833">MMSPKLTLVSLDSTCGLTDAIRMCLFMGDVKYNDDRVSWDAFERMKEDLPFQEVPILKIDDEVLSTPGAIARFVARLVKFYPVEIAKDDMMSCACIDEIMEACVDLSRRIHMSMARRDQDDDERKRRACMREHLAKHVLPRWLNDIDQILERNEESGFAVGNCMTIADLFLYCMIQLLRHGDVDNVPKGLVERCENVHRHWKIMSKEPKIVEWTKNHPSKPM</sequence>
<dbReference type="CDD" id="cd03192">
    <property type="entry name" value="GST_C_Sigma_like"/>
    <property type="match status" value="1"/>
</dbReference>
<dbReference type="Proteomes" id="UP000039324">
    <property type="component" value="Unassembled WGS sequence"/>
</dbReference>
<dbReference type="SFLD" id="SFLDS00019">
    <property type="entry name" value="Glutathione_Transferase_(cytos"/>
    <property type="match status" value="1"/>
</dbReference>
<dbReference type="OMA" id="WKENDEA"/>
<keyword evidence="4" id="KW-1185">Reference proteome</keyword>
<accession>A0A0G4J4J1</accession>
<dbReference type="OrthoDB" id="414243at2759"/>
<protein>
    <recommendedName>
        <fullName evidence="5">GST N-terminal domain-containing protein</fullName>
    </recommendedName>
</protein>
<dbReference type="EMBL" id="CDSF01000122">
    <property type="protein sequence ID" value="CEP02161.1"/>
    <property type="molecule type" value="Genomic_DNA"/>
</dbReference>
<dbReference type="PANTHER" id="PTHR11571:SF252">
    <property type="entry name" value="GLUTATHIONE S-TRANSFERASE"/>
    <property type="match status" value="1"/>
</dbReference>
<dbReference type="GO" id="GO:0004364">
    <property type="term" value="F:glutathione transferase activity"/>
    <property type="evidence" value="ECO:0007669"/>
    <property type="project" value="TreeGrafter"/>
</dbReference>
<evidence type="ECO:0000313" key="4">
    <source>
        <dbReference type="Proteomes" id="UP000039324"/>
    </source>
</evidence>
<dbReference type="SUPFAM" id="SSF52833">
    <property type="entry name" value="Thioredoxin-like"/>
    <property type="match status" value="1"/>
</dbReference>
<evidence type="ECO:0000313" key="3">
    <source>
        <dbReference type="EMBL" id="CEP02161.1"/>
    </source>
</evidence>
<dbReference type="InterPro" id="IPR004045">
    <property type="entry name" value="Glutathione_S-Trfase_N"/>
</dbReference>
<dbReference type="InterPro" id="IPR010987">
    <property type="entry name" value="Glutathione-S-Trfase_C-like"/>
</dbReference>
<dbReference type="InterPro" id="IPR036282">
    <property type="entry name" value="Glutathione-S-Trfase_C_sf"/>
</dbReference>
<dbReference type="InterPro" id="IPR036249">
    <property type="entry name" value="Thioredoxin-like_sf"/>
</dbReference>
<evidence type="ECO:0008006" key="5">
    <source>
        <dbReference type="Google" id="ProtNLM"/>
    </source>
</evidence>
<proteinExistence type="predicted"/>
<dbReference type="AlphaFoldDB" id="A0A0G4J4J1"/>
<gene>
    <name evidence="3" type="ORF">PBRA_002426</name>
</gene>
<dbReference type="SUPFAM" id="SSF47616">
    <property type="entry name" value="GST C-terminal domain-like"/>
    <property type="match status" value="1"/>
</dbReference>
<evidence type="ECO:0000259" key="2">
    <source>
        <dbReference type="PROSITE" id="PS50405"/>
    </source>
</evidence>
<dbReference type="PROSITE" id="PS50404">
    <property type="entry name" value="GST_NTER"/>
    <property type="match status" value="1"/>
</dbReference>
<organism evidence="3 4">
    <name type="scientific">Plasmodiophora brassicae</name>
    <name type="common">Clubroot disease agent</name>
    <dbReference type="NCBI Taxonomy" id="37360"/>
    <lineage>
        <taxon>Eukaryota</taxon>
        <taxon>Sar</taxon>
        <taxon>Rhizaria</taxon>
        <taxon>Endomyxa</taxon>
        <taxon>Phytomyxea</taxon>
        <taxon>Plasmodiophorida</taxon>
        <taxon>Plasmodiophoridae</taxon>
        <taxon>Plasmodiophora</taxon>
    </lineage>
</organism>
<dbReference type="PANTHER" id="PTHR11571">
    <property type="entry name" value="GLUTATHIONE S-TRANSFERASE"/>
    <property type="match status" value="1"/>
</dbReference>
<dbReference type="GO" id="GO:0006749">
    <property type="term" value="P:glutathione metabolic process"/>
    <property type="evidence" value="ECO:0007669"/>
    <property type="project" value="TreeGrafter"/>
</dbReference>
<dbReference type="InterPro" id="IPR050213">
    <property type="entry name" value="GST_superfamily"/>
</dbReference>
<feature type="domain" description="GST C-terminal" evidence="2">
    <location>
        <begin position="81"/>
        <end position="222"/>
    </location>
</feature>
<dbReference type="InterPro" id="IPR040079">
    <property type="entry name" value="Glutathione_S-Trfase"/>
</dbReference>
<dbReference type="Gene3D" id="3.40.30.10">
    <property type="entry name" value="Glutaredoxin"/>
    <property type="match status" value="1"/>
</dbReference>
<reference evidence="3 4" key="1">
    <citation type="submission" date="2015-02" db="EMBL/GenBank/DDBJ databases">
        <authorList>
            <person name="Chooi Y.-H."/>
        </authorList>
    </citation>
    <scope>NUCLEOTIDE SEQUENCE [LARGE SCALE GENOMIC DNA]</scope>
    <source>
        <strain evidence="3">E3</strain>
    </source>
</reference>
<dbReference type="Gene3D" id="1.20.1050.10">
    <property type="match status" value="1"/>
</dbReference>
<dbReference type="InterPro" id="IPR004046">
    <property type="entry name" value="GST_C"/>
</dbReference>
<feature type="domain" description="GST N-terminal" evidence="1">
    <location>
        <begin position="5"/>
        <end position="82"/>
    </location>
</feature>
<name>A0A0G4J4J1_PLABS</name>
<dbReference type="PROSITE" id="PS50405">
    <property type="entry name" value="GST_CTER"/>
    <property type="match status" value="1"/>
</dbReference>
<dbReference type="STRING" id="37360.A0A0G4J4J1"/>